<reference evidence="1" key="2">
    <citation type="journal article" date="2015" name="Fish Shellfish Immunol.">
        <title>Early steps in the European eel (Anguilla anguilla)-Vibrio vulnificus interaction in the gills: Role of the RtxA13 toxin.</title>
        <authorList>
            <person name="Callol A."/>
            <person name="Pajuelo D."/>
            <person name="Ebbesson L."/>
            <person name="Teles M."/>
            <person name="MacKenzie S."/>
            <person name="Amaro C."/>
        </authorList>
    </citation>
    <scope>NUCLEOTIDE SEQUENCE</scope>
</reference>
<dbReference type="AlphaFoldDB" id="A0A0E9S5E8"/>
<sequence length="41" mass="4398">MLNSDQEAVIPGLNCAVTFVIISIQAVANAVNTLYTMQDTQ</sequence>
<evidence type="ECO:0000313" key="1">
    <source>
        <dbReference type="EMBL" id="JAH35875.1"/>
    </source>
</evidence>
<name>A0A0E9S5E8_ANGAN</name>
<reference evidence="1" key="1">
    <citation type="submission" date="2014-11" db="EMBL/GenBank/DDBJ databases">
        <authorList>
            <person name="Amaro Gonzalez C."/>
        </authorList>
    </citation>
    <scope>NUCLEOTIDE SEQUENCE</scope>
</reference>
<protein>
    <submittedName>
        <fullName evidence="1">Uncharacterized protein</fullName>
    </submittedName>
</protein>
<dbReference type="EMBL" id="GBXM01072702">
    <property type="protein sequence ID" value="JAH35875.1"/>
    <property type="molecule type" value="Transcribed_RNA"/>
</dbReference>
<accession>A0A0E9S5E8</accession>
<organism evidence="1">
    <name type="scientific">Anguilla anguilla</name>
    <name type="common">European freshwater eel</name>
    <name type="synonym">Muraena anguilla</name>
    <dbReference type="NCBI Taxonomy" id="7936"/>
    <lineage>
        <taxon>Eukaryota</taxon>
        <taxon>Metazoa</taxon>
        <taxon>Chordata</taxon>
        <taxon>Craniata</taxon>
        <taxon>Vertebrata</taxon>
        <taxon>Euteleostomi</taxon>
        <taxon>Actinopterygii</taxon>
        <taxon>Neopterygii</taxon>
        <taxon>Teleostei</taxon>
        <taxon>Anguilliformes</taxon>
        <taxon>Anguillidae</taxon>
        <taxon>Anguilla</taxon>
    </lineage>
</organism>
<proteinExistence type="predicted"/>